<evidence type="ECO:0000256" key="1">
    <source>
        <dbReference type="ARBA" id="ARBA00004123"/>
    </source>
</evidence>
<name>A0A5B7JQW0_PORTR</name>
<comment type="caution">
    <text evidence="3">The sequence shown here is derived from an EMBL/GenBank/DDBJ whole genome shotgun (WGS) entry which is preliminary data.</text>
</comment>
<dbReference type="GO" id="GO:0005634">
    <property type="term" value="C:nucleus"/>
    <property type="evidence" value="ECO:0007669"/>
    <property type="project" value="UniProtKB-SubCell"/>
</dbReference>
<evidence type="ECO:0000313" key="3">
    <source>
        <dbReference type="EMBL" id="MPC95507.1"/>
    </source>
</evidence>
<sequence length="62" mass="7115">MPTRYKRKLANSRGKRKEDNLLKAADAVNKKIIGINAAVIQFNIPKTTLKRRRKTNHLSKEA</sequence>
<dbReference type="Gene3D" id="1.10.10.60">
    <property type="entry name" value="Homeodomain-like"/>
    <property type="match status" value="1"/>
</dbReference>
<organism evidence="3 4">
    <name type="scientific">Portunus trituberculatus</name>
    <name type="common">Swimming crab</name>
    <name type="synonym">Neptunus trituberculatus</name>
    <dbReference type="NCBI Taxonomy" id="210409"/>
    <lineage>
        <taxon>Eukaryota</taxon>
        <taxon>Metazoa</taxon>
        <taxon>Ecdysozoa</taxon>
        <taxon>Arthropoda</taxon>
        <taxon>Crustacea</taxon>
        <taxon>Multicrustacea</taxon>
        <taxon>Malacostraca</taxon>
        <taxon>Eumalacostraca</taxon>
        <taxon>Eucarida</taxon>
        <taxon>Decapoda</taxon>
        <taxon>Pleocyemata</taxon>
        <taxon>Brachyura</taxon>
        <taxon>Eubrachyura</taxon>
        <taxon>Portunoidea</taxon>
        <taxon>Portunidae</taxon>
        <taxon>Portuninae</taxon>
        <taxon>Portunus</taxon>
    </lineage>
</organism>
<comment type="subcellular location">
    <subcellularLocation>
        <location evidence="1">Nucleus</location>
    </subcellularLocation>
</comment>
<dbReference type="GO" id="GO:0003677">
    <property type="term" value="F:DNA binding"/>
    <property type="evidence" value="ECO:0007669"/>
    <property type="project" value="InterPro"/>
</dbReference>
<evidence type="ECO:0000259" key="2">
    <source>
        <dbReference type="Pfam" id="PF05225"/>
    </source>
</evidence>
<proteinExistence type="predicted"/>
<dbReference type="AlphaFoldDB" id="A0A5B7JQW0"/>
<dbReference type="EMBL" id="VSRR010102520">
    <property type="protein sequence ID" value="MPC95507.1"/>
    <property type="molecule type" value="Genomic_DNA"/>
</dbReference>
<dbReference type="InterPro" id="IPR009057">
    <property type="entry name" value="Homeodomain-like_sf"/>
</dbReference>
<dbReference type="Pfam" id="PF05225">
    <property type="entry name" value="HTH_psq"/>
    <property type="match status" value="1"/>
</dbReference>
<evidence type="ECO:0000313" key="4">
    <source>
        <dbReference type="Proteomes" id="UP000324222"/>
    </source>
</evidence>
<dbReference type="InterPro" id="IPR007889">
    <property type="entry name" value="HTH_Psq"/>
</dbReference>
<gene>
    <name evidence="3" type="ORF">E2C01_090723</name>
</gene>
<feature type="domain" description="HTH psq-type" evidence="2">
    <location>
        <begin position="17"/>
        <end position="59"/>
    </location>
</feature>
<reference evidence="3 4" key="1">
    <citation type="submission" date="2019-05" db="EMBL/GenBank/DDBJ databases">
        <title>Another draft genome of Portunus trituberculatus and its Hox gene families provides insights of decapod evolution.</title>
        <authorList>
            <person name="Jeong J.-H."/>
            <person name="Song I."/>
            <person name="Kim S."/>
            <person name="Choi T."/>
            <person name="Kim D."/>
            <person name="Ryu S."/>
            <person name="Kim W."/>
        </authorList>
    </citation>
    <scope>NUCLEOTIDE SEQUENCE [LARGE SCALE GENOMIC DNA]</scope>
    <source>
        <tissue evidence="3">Muscle</tissue>
    </source>
</reference>
<keyword evidence="4" id="KW-1185">Reference proteome</keyword>
<dbReference type="SUPFAM" id="SSF46689">
    <property type="entry name" value="Homeodomain-like"/>
    <property type="match status" value="1"/>
</dbReference>
<accession>A0A5B7JQW0</accession>
<protein>
    <recommendedName>
        <fullName evidence="2">HTH psq-type domain-containing protein</fullName>
    </recommendedName>
</protein>
<dbReference type="Proteomes" id="UP000324222">
    <property type="component" value="Unassembled WGS sequence"/>
</dbReference>